<dbReference type="Proteomes" id="UP000027222">
    <property type="component" value="Unassembled WGS sequence"/>
</dbReference>
<keyword evidence="1" id="KW-0472">Membrane</keyword>
<organism evidence="2 3">
    <name type="scientific">Galerina marginata (strain CBS 339.88)</name>
    <dbReference type="NCBI Taxonomy" id="685588"/>
    <lineage>
        <taxon>Eukaryota</taxon>
        <taxon>Fungi</taxon>
        <taxon>Dikarya</taxon>
        <taxon>Basidiomycota</taxon>
        <taxon>Agaricomycotina</taxon>
        <taxon>Agaricomycetes</taxon>
        <taxon>Agaricomycetidae</taxon>
        <taxon>Agaricales</taxon>
        <taxon>Agaricineae</taxon>
        <taxon>Strophariaceae</taxon>
        <taxon>Galerina</taxon>
    </lineage>
</organism>
<name>A0A067TS84_GALM3</name>
<feature type="transmembrane region" description="Helical" evidence="1">
    <location>
        <begin position="20"/>
        <end position="42"/>
    </location>
</feature>
<evidence type="ECO:0000313" key="3">
    <source>
        <dbReference type="Proteomes" id="UP000027222"/>
    </source>
</evidence>
<protein>
    <submittedName>
        <fullName evidence="2">Uncharacterized protein</fullName>
    </submittedName>
</protein>
<keyword evidence="1" id="KW-1133">Transmembrane helix</keyword>
<dbReference type="HOGENOM" id="CLU_2527596_0_0_1"/>
<evidence type="ECO:0000256" key="1">
    <source>
        <dbReference type="SAM" id="Phobius"/>
    </source>
</evidence>
<dbReference type="EMBL" id="KL142367">
    <property type="protein sequence ID" value="KDR86075.1"/>
    <property type="molecule type" value="Genomic_DNA"/>
</dbReference>
<accession>A0A067TS84</accession>
<reference evidence="3" key="1">
    <citation type="journal article" date="2014" name="Proc. Natl. Acad. Sci. U.S.A.">
        <title>Extensive sampling of basidiomycete genomes demonstrates inadequacy of the white-rot/brown-rot paradigm for wood decay fungi.</title>
        <authorList>
            <person name="Riley R."/>
            <person name="Salamov A.A."/>
            <person name="Brown D.W."/>
            <person name="Nagy L.G."/>
            <person name="Floudas D."/>
            <person name="Held B.W."/>
            <person name="Levasseur A."/>
            <person name="Lombard V."/>
            <person name="Morin E."/>
            <person name="Otillar R."/>
            <person name="Lindquist E.A."/>
            <person name="Sun H."/>
            <person name="LaButti K.M."/>
            <person name="Schmutz J."/>
            <person name="Jabbour D."/>
            <person name="Luo H."/>
            <person name="Baker S.E."/>
            <person name="Pisabarro A.G."/>
            <person name="Walton J.D."/>
            <person name="Blanchette R.A."/>
            <person name="Henrissat B."/>
            <person name="Martin F."/>
            <person name="Cullen D."/>
            <person name="Hibbett D.S."/>
            <person name="Grigoriev I.V."/>
        </authorList>
    </citation>
    <scope>NUCLEOTIDE SEQUENCE [LARGE SCALE GENOMIC DNA]</scope>
    <source>
        <strain evidence="3">CBS 339.88</strain>
    </source>
</reference>
<evidence type="ECO:0000313" key="2">
    <source>
        <dbReference type="EMBL" id="KDR86075.1"/>
    </source>
</evidence>
<keyword evidence="1" id="KW-0812">Transmembrane</keyword>
<dbReference type="AlphaFoldDB" id="A0A067TS84"/>
<sequence>MRKKVVNDYLLNFGTFNFRWFNFNSKPIIAFCQFEVLIYLLIKSSMLGLKINAPGFNESWDNTEALLNKPKGMFKTDKNGNKSF</sequence>
<proteinExistence type="predicted"/>
<keyword evidence="3" id="KW-1185">Reference proteome</keyword>
<gene>
    <name evidence="2" type="ORF">GALMADRAFT_235299</name>
</gene>